<evidence type="ECO:0000256" key="1">
    <source>
        <dbReference type="SAM" id="MobiDB-lite"/>
    </source>
</evidence>
<name>A0A409WXL4_PSICY</name>
<dbReference type="InterPro" id="IPR011990">
    <property type="entry name" value="TPR-like_helical_dom_sf"/>
</dbReference>
<dbReference type="EMBL" id="NHYD01003033">
    <property type="protein sequence ID" value="PPQ83219.1"/>
    <property type="molecule type" value="Genomic_DNA"/>
</dbReference>
<keyword evidence="4" id="KW-1185">Reference proteome</keyword>
<dbReference type="STRING" id="93625.A0A409WXL4"/>
<protein>
    <submittedName>
        <fullName evidence="3">PPR2</fullName>
    </submittedName>
</protein>
<feature type="region of interest" description="Disordered" evidence="1">
    <location>
        <begin position="79"/>
        <end position="102"/>
    </location>
</feature>
<evidence type="ECO:0000313" key="3">
    <source>
        <dbReference type="EMBL" id="PPQ83219.1"/>
    </source>
</evidence>
<organism evidence="3 4">
    <name type="scientific">Psilocybe cyanescens</name>
    <dbReference type="NCBI Taxonomy" id="93625"/>
    <lineage>
        <taxon>Eukaryota</taxon>
        <taxon>Fungi</taxon>
        <taxon>Dikarya</taxon>
        <taxon>Basidiomycota</taxon>
        <taxon>Agaricomycotina</taxon>
        <taxon>Agaricomycetes</taxon>
        <taxon>Agaricomycetidae</taxon>
        <taxon>Agaricales</taxon>
        <taxon>Agaricineae</taxon>
        <taxon>Strophariaceae</taxon>
        <taxon>Psilocybe</taxon>
    </lineage>
</organism>
<keyword evidence="2" id="KW-0732">Signal</keyword>
<dbReference type="PANTHER" id="PTHR47938:SF35">
    <property type="entry name" value="PENTATRICOPEPTIDE REPEAT-CONTAINING PROTEIN 4, MITOCHONDRIAL-RELATED"/>
    <property type="match status" value="1"/>
</dbReference>
<evidence type="ECO:0000256" key="2">
    <source>
        <dbReference type="SAM" id="SignalP"/>
    </source>
</evidence>
<feature type="compositionally biased region" description="Polar residues" evidence="1">
    <location>
        <begin position="81"/>
        <end position="98"/>
    </location>
</feature>
<gene>
    <name evidence="3" type="ORF">CVT25_004278</name>
</gene>
<proteinExistence type="predicted"/>
<accession>A0A409WXL4</accession>
<sequence length="878" mass="97732">MSYAASALPPALLDLTLLRVAGASPRISSSVGRALRWKRAFGRRALHHEASSGSASSPDFQELMDQGFSIPKKIKLHRTPSDTVSITEVNGSSSQGKSSLHPIQELEKRVKALEDAVESEQMAVQPFFYAEEDLMAMYQDVLSVPELEASGSSDKASKEGGEKAISELQIQEDLVILGELERRLCTTEEGEMETNERQNEPVYRRILIRAQEIVSRADAARRNANPEAARQPLVPIGILSAREYETLVRASLKAKDYIAGEVALDIVKTAGLPIPEEVLTSILNMYVATRNPEAADKLLANFLTETPTEAQRDLHIRAHVNATPKTVLPTSALDLLHHYEEQNAVAPMSTYTSIISSLLSRPLSLARAHAWDIFSHMRYVAHPDPDVDLYTLMIEACATPVSVAYSSEPEKALDLWTEMTADHNISPTVASYNAVILACARSGEKSYVNEAFRLARRMLDTHRDARGLSAFRPDLKTFCALLEGSKRIGDLARARWILAEMVRGRSEDEVNSVDVEINDEVMMHMFHTYAAYKPPIIRTKIVSVADGKASKVGTSDQLSPIPSSSSSTEEDIRQSDNNVSEVIQASYDTQEGASGERIIAKEESAPSSSAFPRVPPQSHAEVIREVRMLLDAILRDRNSVSSLSSLSEPSSSSSKKFRDVELSPRLVGSYLSVFYNHASLEKSREVFATIFDRLGVTCTPRLYVEALERCAIARRGPERTVAVAFSDEVWEQWSALEDTVRYNGRPLEARFVERANVARVRMLAITDNLSRSMAQLKAFAAKYPPEVIKTPPPKLPLQSTRTALVGHRPLVRMTPKIEVPDDAVPPLITFRDIDVLHHRLIIEERVKDIAYITWLCKSYEWALRIRRDKANKSRILKV</sequence>
<evidence type="ECO:0000313" key="4">
    <source>
        <dbReference type="Proteomes" id="UP000283269"/>
    </source>
</evidence>
<dbReference type="InParanoid" id="A0A409WXL4"/>
<feature type="compositionally biased region" description="Low complexity" evidence="1">
    <location>
        <begin position="554"/>
        <end position="567"/>
    </location>
</feature>
<dbReference type="GO" id="GO:0003729">
    <property type="term" value="F:mRNA binding"/>
    <property type="evidence" value="ECO:0007669"/>
    <property type="project" value="TreeGrafter"/>
</dbReference>
<feature type="chain" id="PRO_5019414312" evidence="2">
    <location>
        <begin position="24"/>
        <end position="878"/>
    </location>
</feature>
<reference evidence="3 4" key="1">
    <citation type="journal article" date="2018" name="Evol. Lett.">
        <title>Horizontal gene cluster transfer increased hallucinogenic mushroom diversity.</title>
        <authorList>
            <person name="Reynolds H.T."/>
            <person name="Vijayakumar V."/>
            <person name="Gluck-Thaler E."/>
            <person name="Korotkin H.B."/>
            <person name="Matheny P.B."/>
            <person name="Slot J.C."/>
        </authorList>
    </citation>
    <scope>NUCLEOTIDE SEQUENCE [LARGE SCALE GENOMIC DNA]</scope>
    <source>
        <strain evidence="3 4">2631</strain>
    </source>
</reference>
<dbReference type="AlphaFoldDB" id="A0A409WXL4"/>
<dbReference type="PANTHER" id="PTHR47938">
    <property type="entry name" value="RESPIRATORY COMPLEX I CHAPERONE (CIA84), PUTATIVE (AFU_ORTHOLOGUE AFUA_2G06020)-RELATED"/>
    <property type="match status" value="1"/>
</dbReference>
<feature type="signal peptide" evidence="2">
    <location>
        <begin position="1"/>
        <end position="23"/>
    </location>
</feature>
<dbReference type="Proteomes" id="UP000283269">
    <property type="component" value="Unassembled WGS sequence"/>
</dbReference>
<dbReference type="Gene3D" id="1.25.40.10">
    <property type="entry name" value="Tetratricopeptide repeat domain"/>
    <property type="match status" value="1"/>
</dbReference>
<feature type="region of interest" description="Disordered" evidence="1">
    <location>
        <begin position="549"/>
        <end position="575"/>
    </location>
</feature>
<dbReference type="OrthoDB" id="5588846at2759"/>
<comment type="caution">
    <text evidence="3">The sequence shown here is derived from an EMBL/GenBank/DDBJ whole genome shotgun (WGS) entry which is preliminary data.</text>
</comment>